<dbReference type="EMBL" id="BMAV01007369">
    <property type="protein sequence ID" value="GFY50249.1"/>
    <property type="molecule type" value="Genomic_DNA"/>
</dbReference>
<gene>
    <name evidence="1" type="ORF">TNIN_435401</name>
</gene>
<evidence type="ECO:0000313" key="1">
    <source>
        <dbReference type="EMBL" id="GFY50249.1"/>
    </source>
</evidence>
<dbReference type="PROSITE" id="PS51257">
    <property type="entry name" value="PROKAR_LIPOPROTEIN"/>
    <property type="match status" value="1"/>
</dbReference>
<name>A0A8X6XD03_9ARAC</name>
<keyword evidence="2" id="KW-1185">Reference proteome</keyword>
<organism evidence="1 2">
    <name type="scientific">Trichonephila inaurata madagascariensis</name>
    <dbReference type="NCBI Taxonomy" id="2747483"/>
    <lineage>
        <taxon>Eukaryota</taxon>
        <taxon>Metazoa</taxon>
        <taxon>Ecdysozoa</taxon>
        <taxon>Arthropoda</taxon>
        <taxon>Chelicerata</taxon>
        <taxon>Arachnida</taxon>
        <taxon>Araneae</taxon>
        <taxon>Araneomorphae</taxon>
        <taxon>Entelegynae</taxon>
        <taxon>Araneoidea</taxon>
        <taxon>Nephilidae</taxon>
        <taxon>Trichonephila</taxon>
        <taxon>Trichonephila inaurata</taxon>
    </lineage>
</organism>
<reference evidence="1" key="1">
    <citation type="submission" date="2020-08" db="EMBL/GenBank/DDBJ databases">
        <title>Multicomponent nature underlies the extraordinary mechanical properties of spider dragline silk.</title>
        <authorList>
            <person name="Kono N."/>
            <person name="Nakamura H."/>
            <person name="Mori M."/>
            <person name="Yoshida Y."/>
            <person name="Ohtoshi R."/>
            <person name="Malay A.D."/>
            <person name="Moran D.A.P."/>
            <person name="Tomita M."/>
            <person name="Numata K."/>
            <person name="Arakawa K."/>
        </authorList>
    </citation>
    <scope>NUCLEOTIDE SEQUENCE</scope>
</reference>
<comment type="caution">
    <text evidence="1">The sequence shown here is derived from an EMBL/GenBank/DDBJ whole genome shotgun (WGS) entry which is preliminary data.</text>
</comment>
<accession>A0A8X6XD03</accession>
<sequence>MITTKSTEQQVEELILADGSVTINSISAALGCSYCLVHSIIHNRLYFRKRTGPLGLPATNPETQKRIEWAFVFICLSTETTSWRQTICRRRRRST</sequence>
<dbReference type="AlphaFoldDB" id="A0A8X6XD03"/>
<dbReference type="Proteomes" id="UP000886998">
    <property type="component" value="Unassembled WGS sequence"/>
</dbReference>
<evidence type="ECO:0000313" key="2">
    <source>
        <dbReference type="Proteomes" id="UP000886998"/>
    </source>
</evidence>
<protein>
    <submittedName>
        <fullName evidence="1">Uncharacterized protein</fullName>
    </submittedName>
</protein>
<proteinExistence type="predicted"/>